<evidence type="ECO:0008006" key="4">
    <source>
        <dbReference type="Google" id="ProtNLM"/>
    </source>
</evidence>
<organism evidence="2 3">
    <name type="scientific">Streptomyces fragilis</name>
    <dbReference type="NCBI Taxonomy" id="67301"/>
    <lineage>
        <taxon>Bacteria</taxon>
        <taxon>Bacillati</taxon>
        <taxon>Actinomycetota</taxon>
        <taxon>Actinomycetes</taxon>
        <taxon>Kitasatosporales</taxon>
        <taxon>Streptomycetaceae</taxon>
        <taxon>Streptomyces</taxon>
    </lineage>
</organism>
<feature type="region of interest" description="Disordered" evidence="1">
    <location>
        <begin position="96"/>
        <end position="120"/>
    </location>
</feature>
<proteinExistence type="predicted"/>
<keyword evidence="3" id="KW-1185">Reference proteome</keyword>
<name>A0ABV2YJ91_9ACTN</name>
<comment type="caution">
    <text evidence="2">The sequence shown here is derived from an EMBL/GenBank/DDBJ whole genome shotgun (WGS) entry which is preliminary data.</text>
</comment>
<evidence type="ECO:0000313" key="2">
    <source>
        <dbReference type="EMBL" id="MEU3555797.1"/>
    </source>
</evidence>
<dbReference type="RefSeq" id="WP_159105698.1">
    <property type="nucleotide sequence ID" value="NZ_BEVZ01000006.1"/>
</dbReference>
<gene>
    <name evidence="2" type="ORF">AB0E65_16505</name>
</gene>
<evidence type="ECO:0000313" key="3">
    <source>
        <dbReference type="Proteomes" id="UP001550850"/>
    </source>
</evidence>
<reference evidence="2 3" key="1">
    <citation type="submission" date="2024-06" db="EMBL/GenBank/DDBJ databases">
        <title>The Natural Products Discovery Center: Release of the First 8490 Sequenced Strains for Exploring Actinobacteria Biosynthetic Diversity.</title>
        <authorList>
            <person name="Kalkreuter E."/>
            <person name="Kautsar S.A."/>
            <person name="Yang D."/>
            <person name="Bader C.D."/>
            <person name="Teijaro C.N."/>
            <person name="Fluegel L."/>
            <person name="Davis C.M."/>
            <person name="Simpson J.R."/>
            <person name="Lauterbach L."/>
            <person name="Steele A.D."/>
            <person name="Gui C."/>
            <person name="Meng S."/>
            <person name="Li G."/>
            <person name="Viehrig K."/>
            <person name="Ye F."/>
            <person name="Su P."/>
            <person name="Kiefer A.F."/>
            <person name="Nichols A."/>
            <person name="Cepeda A.J."/>
            <person name="Yan W."/>
            <person name="Fan B."/>
            <person name="Jiang Y."/>
            <person name="Adhikari A."/>
            <person name="Zheng C.-J."/>
            <person name="Schuster L."/>
            <person name="Cowan T.M."/>
            <person name="Smanski M.J."/>
            <person name="Chevrette M.G."/>
            <person name="De Carvalho L.P.S."/>
            <person name="Shen B."/>
        </authorList>
    </citation>
    <scope>NUCLEOTIDE SEQUENCE [LARGE SCALE GENOMIC DNA]</scope>
    <source>
        <strain evidence="2 3">NPDC038104</strain>
    </source>
</reference>
<dbReference type="Proteomes" id="UP001550850">
    <property type="component" value="Unassembled WGS sequence"/>
</dbReference>
<dbReference type="EMBL" id="JBEZUR010000023">
    <property type="protein sequence ID" value="MEU3555797.1"/>
    <property type="molecule type" value="Genomic_DNA"/>
</dbReference>
<protein>
    <recommendedName>
        <fullName evidence="4">Secreted protein</fullName>
    </recommendedName>
</protein>
<sequence length="292" mass="31152">MIAPVVLAATIGWSLGHDADAGAPRPADAARLTALRNSLPLRALLNSSPAAAREAHRAEQALIAACMGDQGVRYDKVPDPAPAGSETAGTTQLHFGIESVGPSDGEAAQNSRQPPAERRRDEAFDLALYGDPEKRISARNKAIRVTRPATGCLAEAQARLLGGEDARRRELGLRLTLDQGERDAVAALADDPALRAADAEWSACMADQGVKASSPAAFARKLPEGTDLGTDPSVAADLGCKQRTDYLERAYGRLAALQRDWLDRHTKDADAWRSLRAHEAKEAEQVLGRGER</sequence>
<accession>A0ABV2YJ91</accession>
<evidence type="ECO:0000256" key="1">
    <source>
        <dbReference type="SAM" id="MobiDB-lite"/>
    </source>
</evidence>